<dbReference type="GO" id="GO:0052856">
    <property type="term" value="F:NAD(P)HX epimerase activity"/>
    <property type="evidence" value="ECO:0007669"/>
    <property type="project" value="TreeGrafter"/>
</dbReference>
<comment type="caution">
    <text evidence="6">Lacks conserved residue(s) required for the propagation of feature annotation.</text>
</comment>
<evidence type="ECO:0000256" key="3">
    <source>
        <dbReference type="ARBA" id="ARBA00022857"/>
    </source>
</evidence>
<dbReference type="GO" id="GO:0046496">
    <property type="term" value="P:nicotinamide nucleotide metabolic process"/>
    <property type="evidence" value="ECO:0007669"/>
    <property type="project" value="UniProtKB-UniRule"/>
</dbReference>
<dbReference type="EMBL" id="JAAGWB010000013">
    <property type="protein sequence ID" value="NEN50340.1"/>
    <property type="molecule type" value="Genomic_DNA"/>
</dbReference>
<dbReference type="AlphaFoldDB" id="A0A6P0H3I1"/>
<dbReference type="PROSITE" id="PS51383">
    <property type="entry name" value="YJEF_C_3"/>
    <property type="match status" value="1"/>
</dbReference>
<feature type="binding site" evidence="6">
    <location>
        <position position="117"/>
    </location>
    <ligand>
        <name>(6S)-NADPHX</name>
        <dbReference type="ChEBI" id="CHEBI:64076"/>
    </ligand>
</feature>
<evidence type="ECO:0000259" key="7">
    <source>
        <dbReference type="PROSITE" id="PS51383"/>
    </source>
</evidence>
<dbReference type="GO" id="GO:0005524">
    <property type="term" value="F:ATP binding"/>
    <property type="evidence" value="ECO:0007669"/>
    <property type="project" value="UniProtKB-KW"/>
</dbReference>
<accession>A0A6P0H3I1</accession>
<organism evidence="9 11">
    <name type="scientific">Modestobacter muralis</name>
    <dbReference type="NCBI Taxonomy" id="1608614"/>
    <lineage>
        <taxon>Bacteria</taxon>
        <taxon>Bacillati</taxon>
        <taxon>Actinomycetota</taxon>
        <taxon>Actinomycetes</taxon>
        <taxon>Geodermatophilales</taxon>
        <taxon>Geodermatophilaceae</taxon>
        <taxon>Modestobacter</taxon>
    </lineage>
</organism>
<evidence type="ECO:0000313" key="11">
    <source>
        <dbReference type="Proteomes" id="UP000471152"/>
    </source>
</evidence>
<comment type="catalytic activity">
    <reaction evidence="6">
        <text>(6S)-NADHX + ADP = AMP + phosphate + NADH + H(+)</text>
        <dbReference type="Rhea" id="RHEA:32223"/>
        <dbReference type="ChEBI" id="CHEBI:15378"/>
        <dbReference type="ChEBI" id="CHEBI:43474"/>
        <dbReference type="ChEBI" id="CHEBI:57945"/>
        <dbReference type="ChEBI" id="CHEBI:64074"/>
        <dbReference type="ChEBI" id="CHEBI:456215"/>
        <dbReference type="ChEBI" id="CHEBI:456216"/>
        <dbReference type="EC" id="4.2.1.136"/>
    </reaction>
</comment>
<protein>
    <recommendedName>
        <fullName evidence="6">ADP-dependent (S)-NAD(P)H-hydrate dehydratase</fullName>
        <ecNumber evidence="6">4.2.1.136</ecNumber>
    </recommendedName>
    <alternativeName>
        <fullName evidence="6">ADP-dependent NAD(P)HX dehydratase</fullName>
    </alternativeName>
</protein>
<reference evidence="9 11" key="2">
    <citation type="submission" date="2020-02" db="EMBL/GenBank/DDBJ databases">
        <title>The WGS of Modestobacter muralis DSM 100205.</title>
        <authorList>
            <person name="Jiang Z."/>
        </authorList>
    </citation>
    <scope>NUCLEOTIDE SEQUENCE [LARGE SCALE GENOMIC DNA]</scope>
    <source>
        <strain evidence="9 11">DSM 100205</strain>
    </source>
</reference>
<name>A0A6P0H3I1_9ACTN</name>
<dbReference type="RefSeq" id="WP_163610007.1">
    <property type="nucleotide sequence ID" value="NZ_JAAGWB010000013.1"/>
</dbReference>
<keyword evidence="4 6" id="KW-0520">NAD</keyword>
<dbReference type="GO" id="GO:0110051">
    <property type="term" value="P:metabolite repair"/>
    <property type="evidence" value="ECO:0007669"/>
    <property type="project" value="TreeGrafter"/>
</dbReference>
<evidence type="ECO:0000256" key="6">
    <source>
        <dbReference type="HAMAP-Rule" id="MF_01965"/>
    </source>
</evidence>
<proteinExistence type="inferred from homology"/>
<comment type="subunit">
    <text evidence="6">Homotetramer.</text>
</comment>
<dbReference type="InterPro" id="IPR000631">
    <property type="entry name" value="CARKD"/>
</dbReference>
<dbReference type="SUPFAM" id="SSF53613">
    <property type="entry name" value="Ribokinase-like"/>
    <property type="match status" value="1"/>
</dbReference>
<dbReference type="CDD" id="cd01171">
    <property type="entry name" value="YXKO-related"/>
    <property type="match status" value="1"/>
</dbReference>
<dbReference type="PANTHER" id="PTHR12592">
    <property type="entry name" value="ATP-DEPENDENT (S)-NAD(P)H-HYDRATE DEHYDRATASE FAMILY MEMBER"/>
    <property type="match status" value="1"/>
</dbReference>
<comment type="function">
    <text evidence="6">Catalyzes the dehydration of the S-form of NAD(P)HX at the expense of ADP, which is converted to AMP. Together with NAD(P)HX epimerase, which catalyzes the epimerization of the S- and R-forms, the enzyme allows the repair of both epimers of NAD(P)HX, a damaged form of NAD(P)H that is a result of enzymatic or heat-dependent hydration.</text>
</comment>
<dbReference type="InterPro" id="IPR029056">
    <property type="entry name" value="Ribokinase-like"/>
</dbReference>
<keyword evidence="2 6" id="KW-0067">ATP-binding</keyword>
<feature type="binding site" evidence="6">
    <location>
        <position position="46"/>
    </location>
    <ligand>
        <name>(6S)-NADPHX</name>
        <dbReference type="ChEBI" id="CHEBI:64076"/>
    </ligand>
</feature>
<evidence type="ECO:0000313" key="8">
    <source>
        <dbReference type="EMBL" id="NEK93573.1"/>
    </source>
</evidence>
<dbReference type="Proteomes" id="UP000468828">
    <property type="component" value="Unassembled WGS sequence"/>
</dbReference>
<comment type="catalytic activity">
    <reaction evidence="6">
        <text>(6S)-NADPHX + ADP = AMP + phosphate + NADPH + H(+)</text>
        <dbReference type="Rhea" id="RHEA:32235"/>
        <dbReference type="ChEBI" id="CHEBI:15378"/>
        <dbReference type="ChEBI" id="CHEBI:43474"/>
        <dbReference type="ChEBI" id="CHEBI:57783"/>
        <dbReference type="ChEBI" id="CHEBI:64076"/>
        <dbReference type="ChEBI" id="CHEBI:456215"/>
        <dbReference type="ChEBI" id="CHEBI:456216"/>
        <dbReference type="EC" id="4.2.1.136"/>
    </reaction>
</comment>
<evidence type="ECO:0000313" key="9">
    <source>
        <dbReference type="EMBL" id="NEN50340.1"/>
    </source>
</evidence>
<feature type="binding site" evidence="6">
    <location>
        <position position="235"/>
    </location>
    <ligand>
        <name>(6S)-NADPHX</name>
        <dbReference type="ChEBI" id="CHEBI:64076"/>
    </ligand>
</feature>
<evidence type="ECO:0000256" key="2">
    <source>
        <dbReference type="ARBA" id="ARBA00022840"/>
    </source>
</evidence>
<dbReference type="Proteomes" id="UP000471152">
    <property type="component" value="Unassembled WGS sequence"/>
</dbReference>
<comment type="caution">
    <text evidence="9">The sequence shown here is derived from an EMBL/GenBank/DDBJ whole genome shotgun (WGS) entry which is preliminary data.</text>
</comment>
<keyword evidence="10" id="KW-1185">Reference proteome</keyword>
<gene>
    <name evidence="6" type="primary">nnrD</name>
    <name evidence="9" type="ORF">G3R41_05200</name>
    <name evidence="8" type="ORF">GCU67_05200</name>
</gene>
<keyword evidence="1 6" id="KW-0547">Nucleotide-binding</keyword>
<dbReference type="PANTHER" id="PTHR12592:SF0">
    <property type="entry name" value="ATP-DEPENDENT (S)-NAD(P)H-HYDRATE DEHYDRATASE"/>
    <property type="match status" value="1"/>
</dbReference>
<dbReference type="Gene3D" id="3.40.1190.20">
    <property type="match status" value="1"/>
</dbReference>
<dbReference type="GO" id="GO:0052855">
    <property type="term" value="F:ADP-dependent NAD(P)H-hydrate dehydratase activity"/>
    <property type="evidence" value="ECO:0007669"/>
    <property type="project" value="UniProtKB-UniRule"/>
</dbReference>
<evidence type="ECO:0000256" key="5">
    <source>
        <dbReference type="ARBA" id="ARBA00023239"/>
    </source>
</evidence>
<dbReference type="EC" id="4.2.1.136" evidence="6"/>
<dbReference type="HAMAP" id="MF_01965">
    <property type="entry name" value="NADHX_dehydratase"/>
    <property type="match status" value="1"/>
</dbReference>
<evidence type="ECO:0000313" key="10">
    <source>
        <dbReference type="Proteomes" id="UP000468828"/>
    </source>
</evidence>
<evidence type="ECO:0000256" key="4">
    <source>
        <dbReference type="ARBA" id="ARBA00023027"/>
    </source>
</evidence>
<evidence type="ECO:0000256" key="1">
    <source>
        <dbReference type="ARBA" id="ARBA00022741"/>
    </source>
</evidence>
<dbReference type="Pfam" id="PF01256">
    <property type="entry name" value="Carb_kinase"/>
    <property type="match status" value="1"/>
</dbReference>
<keyword evidence="3 6" id="KW-0521">NADP</keyword>
<comment type="cofactor">
    <cofactor evidence="6">
        <name>Mg(2+)</name>
        <dbReference type="ChEBI" id="CHEBI:18420"/>
    </cofactor>
</comment>
<feature type="domain" description="YjeF C-terminal" evidence="7">
    <location>
        <begin position="11"/>
        <end position="294"/>
    </location>
</feature>
<reference evidence="8 10" key="1">
    <citation type="submission" date="2020-01" db="EMBL/GenBank/DDBJ databases">
        <title>the WGS Modestobacter muralis CPCC 204518.</title>
        <authorList>
            <person name="Jiang Z."/>
        </authorList>
    </citation>
    <scope>NUCLEOTIDE SEQUENCE [LARGE SCALE GENOMIC DNA]</scope>
    <source>
        <strain evidence="8 10">DSM 100205</strain>
    </source>
</reference>
<feature type="binding site" evidence="6">
    <location>
        <position position="234"/>
    </location>
    <ligand>
        <name>AMP</name>
        <dbReference type="ChEBI" id="CHEBI:456215"/>
    </ligand>
</feature>
<dbReference type="NCBIfam" id="TIGR00196">
    <property type="entry name" value="yjeF_cterm"/>
    <property type="match status" value="1"/>
</dbReference>
<keyword evidence="5 6" id="KW-0456">Lyase</keyword>
<dbReference type="EMBL" id="JAAGWH010000013">
    <property type="protein sequence ID" value="NEK93573.1"/>
    <property type="molecule type" value="Genomic_DNA"/>
</dbReference>
<comment type="similarity">
    <text evidence="6">Belongs to the NnrD/CARKD family.</text>
</comment>
<sequence length="296" mass="30169">MSRPQPDATLVTPPVLRGWQLPEPTGGKESRGSILVIGGSTETLGAVTLAAEAALRSGAGKLQVVVPSKVAPHISIALPEALVRGVPSTEEGAIRGDAAELVLDLARSASAVLIGPGMADEPQTRQFVEQLLPELGCPVVLDALGLAAVTADPSCLHRLEGRVVLTPNPTELAIALHTDADELDEDPAGAARRLAELAHAVVGLGGATSWVADPDGRLWQDQSGGAGLGVSGSGDVRAGVVAGLLARGAEPAQAAVWASYLHGRAGERLAASVGRLGFLARELPPQIPHIIAEISL</sequence>